<feature type="compositionally biased region" description="Low complexity" evidence="1">
    <location>
        <begin position="254"/>
        <end position="264"/>
    </location>
</feature>
<feature type="compositionally biased region" description="Basic and acidic residues" evidence="1">
    <location>
        <begin position="175"/>
        <end position="184"/>
    </location>
</feature>
<feature type="compositionally biased region" description="Basic residues" evidence="1">
    <location>
        <begin position="242"/>
        <end position="253"/>
    </location>
</feature>
<organism evidence="2">
    <name type="scientific">uncultured Gemmatimonadota bacterium</name>
    <dbReference type="NCBI Taxonomy" id="203437"/>
    <lineage>
        <taxon>Bacteria</taxon>
        <taxon>Pseudomonadati</taxon>
        <taxon>Gemmatimonadota</taxon>
        <taxon>environmental samples</taxon>
    </lineage>
</organism>
<feature type="compositionally biased region" description="Basic residues" evidence="1">
    <location>
        <begin position="197"/>
        <end position="213"/>
    </location>
</feature>
<gene>
    <name evidence="2" type="ORF">AVDCRST_MAG89-4153</name>
</gene>
<feature type="compositionally biased region" description="Basic residues" evidence="1">
    <location>
        <begin position="220"/>
        <end position="233"/>
    </location>
</feature>
<feature type="compositionally biased region" description="Low complexity" evidence="1">
    <location>
        <begin position="89"/>
        <end position="103"/>
    </location>
</feature>
<dbReference type="AlphaFoldDB" id="A0A6J4MRI1"/>
<reference evidence="2" key="1">
    <citation type="submission" date="2020-02" db="EMBL/GenBank/DDBJ databases">
        <authorList>
            <person name="Meier V. D."/>
        </authorList>
    </citation>
    <scope>NUCLEOTIDE SEQUENCE</scope>
    <source>
        <strain evidence="2">AVDCRST_MAG89</strain>
    </source>
</reference>
<sequence>GRSRHRAHTLRWRPARRSGPVRRHRRRARVRGGAGRAAGAPRLRAGRGGRVAPSRTSQGGFPRRPGGPRARRGAGAAAGDGDGGGGLGAVRARQPRRQAGARAARAERADQARPGRVARRAGRRAAGVPRRGRRFPGHAPFALRAGRRAPRGGACGDEGGLPGARFGRGAQLRPVRRDDGRDGRAGPPHPLRLVRPLPRRRRSHLRPHARPRPRVGQPHPQHRHRLRLRRPPHRAALPRARAGIRPRAPRLRHAAPALPAGALRTGHQPRPL</sequence>
<dbReference type="EMBL" id="CADCTV010000869">
    <property type="protein sequence ID" value="CAA9366631.1"/>
    <property type="molecule type" value="Genomic_DNA"/>
</dbReference>
<evidence type="ECO:0000256" key="1">
    <source>
        <dbReference type="SAM" id="MobiDB-lite"/>
    </source>
</evidence>
<feature type="compositionally biased region" description="Gly residues" evidence="1">
    <location>
        <begin position="153"/>
        <end position="162"/>
    </location>
</feature>
<feature type="non-terminal residue" evidence="2">
    <location>
        <position position="272"/>
    </location>
</feature>
<feature type="compositionally biased region" description="Basic residues" evidence="1">
    <location>
        <begin position="1"/>
        <end position="30"/>
    </location>
</feature>
<feature type="region of interest" description="Disordered" evidence="1">
    <location>
        <begin position="1"/>
        <end position="272"/>
    </location>
</feature>
<feature type="compositionally biased region" description="Low complexity" evidence="1">
    <location>
        <begin position="59"/>
        <end position="75"/>
    </location>
</feature>
<protein>
    <submittedName>
        <fullName evidence="2">Phosphatase</fullName>
    </submittedName>
</protein>
<feature type="compositionally biased region" description="Gly residues" evidence="1">
    <location>
        <begin position="76"/>
        <end position="88"/>
    </location>
</feature>
<accession>A0A6J4MRI1</accession>
<name>A0A6J4MRI1_9BACT</name>
<feature type="compositionally biased region" description="Basic and acidic residues" evidence="1">
    <location>
        <begin position="104"/>
        <end position="113"/>
    </location>
</feature>
<feature type="non-terminal residue" evidence="2">
    <location>
        <position position="1"/>
    </location>
</feature>
<evidence type="ECO:0000313" key="2">
    <source>
        <dbReference type="EMBL" id="CAA9366631.1"/>
    </source>
</evidence>
<proteinExistence type="predicted"/>